<dbReference type="PANTHER" id="PTHR44420:SF2">
    <property type="entry name" value="GLUTATHIONE S-TRANSFERASE DHAR2-RELATED"/>
    <property type="match status" value="1"/>
</dbReference>
<gene>
    <name evidence="4" type="primary">CLIC4_1</name>
    <name evidence="4" type="ORF">FOL47_004361</name>
</gene>
<dbReference type="AlphaFoldDB" id="A0A7J6M332"/>
<dbReference type="SUPFAM" id="SSF52833">
    <property type="entry name" value="Thioredoxin-like"/>
    <property type="match status" value="1"/>
</dbReference>
<dbReference type="OrthoDB" id="1935530at2759"/>
<keyword evidence="5" id="KW-1185">Reference proteome</keyword>
<dbReference type="Proteomes" id="UP000591131">
    <property type="component" value="Unassembled WGS sequence"/>
</dbReference>
<reference evidence="4 5" key="1">
    <citation type="submission" date="2020-04" db="EMBL/GenBank/DDBJ databases">
        <title>Perkinsus chesapeaki whole genome sequence.</title>
        <authorList>
            <person name="Bogema D.R."/>
        </authorList>
    </citation>
    <scope>NUCLEOTIDE SEQUENCE [LARGE SCALE GENOMIC DNA]</scope>
    <source>
        <strain evidence="4">ATCC PRA-425</strain>
    </source>
</reference>
<dbReference type="Gene3D" id="1.20.1050.10">
    <property type="match status" value="1"/>
</dbReference>
<dbReference type="InterPro" id="IPR044627">
    <property type="entry name" value="DHAR1/2/3/4"/>
</dbReference>
<dbReference type="GO" id="GO:0016740">
    <property type="term" value="F:transferase activity"/>
    <property type="evidence" value="ECO:0007669"/>
    <property type="project" value="UniProtKB-KW"/>
</dbReference>
<name>A0A7J6M332_PERCH</name>
<accession>A0A7J6M332</accession>
<dbReference type="GO" id="GO:0033355">
    <property type="term" value="P:ascorbate glutathione cycle"/>
    <property type="evidence" value="ECO:0007669"/>
    <property type="project" value="InterPro"/>
</dbReference>
<keyword evidence="1" id="KW-0808">Transferase</keyword>
<dbReference type="InterPro" id="IPR004045">
    <property type="entry name" value="Glutathione_S-Trfase_N"/>
</dbReference>
<evidence type="ECO:0000313" key="4">
    <source>
        <dbReference type="EMBL" id="KAF4665885.1"/>
    </source>
</evidence>
<proteinExistence type="inferred from homology"/>
<organism evidence="4 5">
    <name type="scientific">Perkinsus chesapeaki</name>
    <name type="common">Clam parasite</name>
    <name type="synonym">Perkinsus andrewsi</name>
    <dbReference type="NCBI Taxonomy" id="330153"/>
    <lineage>
        <taxon>Eukaryota</taxon>
        <taxon>Sar</taxon>
        <taxon>Alveolata</taxon>
        <taxon>Perkinsozoa</taxon>
        <taxon>Perkinsea</taxon>
        <taxon>Perkinsida</taxon>
        <taxon>Perkinsidae</taxon>
        <taxon>Perkinsus</taxon>
    </lineage>
</organism>
<dbReference type="EMBL" id="JAAPAO010000249">
    <property type="protein sequence ID" value="KAF4665885.1"/>
    <property type="molecule type" value="Genomic_DNA"/>
</dbReference>
<comment type="similarity">
    <text evidence="2">Belongs to the GST superfamily. DHAR family.</text>
</comment>
<evidence type="ECO:0000256" key="1">
    <source>
        <dbReference type="ARBA" id="ARBA00022679"/>
    </source>
</evidence>
<dbReference type="GO" id="GO:0045174">
    <property type="term" value="F:glutathione dehydrogenase (ascorbate) activity"/>
    <property type="evidence" value="ECO:0007669"/>
    <property type="project" value="InterPro"/>
</dbReference>
<dbReference type="Pfam" id="PF13409">
    <property type="entry name" value="GST_N_2"/>
    <property type="match status" value="1"/>
</dbReference>
<comment type="caution">
    <text evidence="4">The sequence shown here is derived from an EMBL/GenBank/DDBJ whole genome shotgun (WGS) entry which is preliminary data.</text>
</comment>
<sequence>MASSTEAITAGSKAVLYAKGAVQDPTTIGDCPFTHKARLGLAAEGINQYTLKLEDMSNKSSDLLKLNPKGTVPVWTCPSVDGTMVTIPDSEDILQQLCTSVVERTTPQEKDIIDNQLKAFQTSWFPAMRGTCPDGIGIDHKVAIHSHTPPDGRQALAKLPNKERGPITELEAKLAPFLYHYSVAGVHYRNLDQLPKATVEFLKSVESTPEWKATVYTPEAVLAGWKKFF</sequence>
<evidence type="ECO:0000256" key="2">
    <source>
        <dbReference type="ARBA" id="ARBA00024194"/>
    </source>
</evidence>
<evidence type="ECO:0000259" key="3">
    <source>
        <dbReference type="Pfam" id="PF13409"/>
    </source>
</evidence>
<dbReference type="InterPro" id="IPR036249">
    <property type="entry name" value="Thioredoxin-like_sf"/>
</dbReference>
<protein>
    <submittedName>
        <fullName evidence="4">Chloride intracellular channel protein 4</fullName>
    </submittedName>
</protein>
<feature type="domain" description="GST N-terminal" evidence="3">
    <location>
        <begin position="31"/>
        <end position="98"/>
    </location>
</feature>
<dbReference type="Gene3D" id="3.40.30.10">
    <property type="entry name" value="Glutaredoxin"/>
    <property type="match status" value="1"/>
</dbReference>
<evidence type="ECO:0000313" key="5">
    <source>
        <dbReference type="Proteomes" id="UP000591131"/>
    </source>
</evidence>
<dbReference type="PANTHER" id="PTHR44420">
    <property type="entry name" value="GLUTATHIONE S-TRANSFERASE DHAR2-RELATED"/>
    <property type="match status" value="1"/>
</dbReference>